<dbReference type="SUPFAM" id="SSF57802">
    <property type="entry name" value="Rubredoxin-like"/>
    <property type="match status" value="1"/>
</dbReference>
<dbReference type="Pfam" id="PF02915">
    <property type="entry name" value="Rubrerythrin"/>
    <property type="match status" value="1"/>
</dbReference>
<evidence type="ECO:0000313" key="5">
    <source>
        <dbReference type="Proteomes" id="UP000243820"/>
    </source>
</evidence>
<evidence type="ECO:0000313" key="4">
    <source>
        <dbReference type="EMBL" id="PAV10228.1"/>
    </source>
</evidence>
<dbReference type="CDD" id="cd01041">
    <property type="entry name" value="Rubrerythrin"/>
    <property type="match status" value="1"/>
</dbReference>
<name>A0AAX0QA19_9EURY</name>
<dbReference type="Gene3D" id="2.20.28.10">
    <property type="match status" value="1"/>
</dbReference>
<dbReference type="PANTHER" id="PTHR33746:SF4">
    <property type="entry name" value="RUBRERYTHRIN"/>
    <property type="match status" value="1"/>
</dbReference>
<organism evidence="4 5">
    <name type="scientific">Methanocorpusculum parvum</name>
    <dbReference type="NCBI Taxonomy" id="2193"/>
    <lineage>
        <taxon>Archaea</taxon>
        <taxon>Methanobacteriati</taxon>
        <taxon>Methanobacteriota</taxon>
        <taxon>Stenosarchaea group</taxon>
        <taxon>Methanomicrobia</taxon>
        <taxon>Methanomicrobiales</taxon>
        <taxon>Methanocorpusculaceae</taxon>
        <taxon>Methanocorpusculum</taxon>
    </lineage>
</organism>
<dbReference type="RefSeq" id="WP_095641650.1">
    <property type="nucleotide sequence ID" value="NZ_LMVO01000001.1"/>
</dbReference>
<dbReference type="SUPFAM" id="SSF47240">
    <property type="entry name" value="Ferritin-like"/>
    <property type="match status" value="1"/>
</dbReference>
<dbReference type="InterPro" id="IPR052753">
    <property type="entry name" value="Rbr2/Nigerythrin"/>
</dbReference>
<reference evidence="4 5" key="1">
    <citation type="journal article" date="2017" name="BMC Genomics">
        <title>Genomic analysis of methanogenic archaea reveals a shift towards energy conservation.</title>
        <authorList>
            <person name="Gilmore S.P."/>
            <person name="Henske J.K."/>
            <person name="Sexton J.A."/>
            <person name="Solomon K.V."/>
            <person name="Seppala S."/>
            <person name="Yoo J.I."/>
            <person name="Huyett L.M."/>
            <person name="Pressman A."/>
            <person name="Cogan J.Z."/>
            <person name="Kivenson V."/>
            <person name="Peng X."/>
            <person name="Tan Y."/>
            <person name="Valentine D.L."/>
            <person name="O'Malley M.A."/>
        </authorList>
    </citation>
    <scope>NUCLEOTIDE SEQUENCE [LARGE SCALE GENOMIC DNA]</scope>
    <source>
        <strain evidence="4 5">XII</strain>
    </source>
</reference>
<feature type="domain" description="Ferritin-like diiron" evidence="3">
    <location>
        <begin position="1"/>
        <end position="127"/>
    </location>
</feature>
<evidence type="ECO:0000256" key="1">
    <source>
        <dbReference type="ARBA" id="ARBA00022448"/>
    </source>
</evidence>
<dbReference type="PANTHER" id="PTHR33746">
    <property type="entry name" value="RUBRERYTHRIN"/>
    <property type="match status" value="1"/>
</dbReference>
<protein>
    <submittedName>
        <fullName evidence="4">Rubrerythrin</fullName>
    </submittedName>
</protein>
<dbReference type="AlphaFoldDB" id="A0AAX0QA19"/>
<proteinExistence type="predicted"/>
<dbReference type="GO" id="GO:0016491">
    <property type="term" value="F:oxidoreductase activity"/>
    <property type="evidence" value="ECO:0007669"/>
    <property type="project" value="InterPro"/>
</dbReference>
<dbReference type="InterPro" id="IPR009078">
    <property type="entry name" value="Ferritin-like_SF"/>
</dbReference>
<dbReference type="InterPro" id="IPR012347">
    <property type="entry name" value="Ferritin-like"/>
</dbReference>
<evidence type="ECO:0000259" key="3">
    <source>
        <dbReference type="PROSITE" id="PS50905"/>
    </source>
</evidence>
<keyword evidence="1" id="KW-0813">Transport</keyword>
<dbReference type="Pfam" id="PF21349">
    <property type="entry name" value="RUBY_RBDX"/>
    <property type="match status" value="1"/>
</dbReference>
<comment type="caution">
    <text evidence="4">The sequence shown here is derived from an EMBL/GenBank/DDBJ whole genome shotgun (WGS) entry which is preliminary data.</text>
</comment>
<dbReference type="InterPro" id="IPR003251">
    <property type="entry name" value="Rr_diiron-bd_dom"/>
</dbReference>
<keyword evidence="5" id="KW-1185">Reference proteome</keyword>
<sequence>MNTDDCILSAFSGEARVNRKYNSFAKIAAGEGYDHVAKLFRATSAAEEIHAHRLLSIGGYLGTTAENIEAGIIAELRASNKSYPKFITIAENEDRQEAVVTFTHAMKAEAAHAVLYREAADAVKGGKDFDAEIIYLCPVCGNIEIDRTPERCPICGIPGSSFKAVE</sequence>
<dbReference type="EMBL" id="LMVO01000001">
    <property type="protein sequence ID" value="PAV10228.1"/>
    <property type="molecule type" value="Genomic_DNA"/>
</dbReference>
<gene>
    <name evidence="4" type="ORF">ASJ83_07180</name>
</gene>
<dbReference type="InterPro" id="IPR048574">
    <property type="entry name" value="RUBY_RBDX"/>
</dbReference>
<dbReference type="Gene3D" id="1.20.1260.10">
    <property type="match status" value="1"/>
</dbReference>
<accession>A0AAX0QA19</accession>
<dbReference type="GO" id="GO:0046872">
    <property type="term" value="F:metal ion binding"/>
    <property type="evidence" value="ECO:0007669"/>
    <property type="project" value="InterPro"/>
</dbReference>
<dbReference type="Proteomes" id="UP000243820">
    <property type="component" value="Unassembled WGS sequence"/>
</dbReference>
<dbReference type="InterPro" id="IPR009040">
    <property type="entry name" value="Ferritin-like_diiron"/>
</dbReference>
<dbReference type="PROSITE" id="PS50905">
    <property type="entry name" value="FERRITIN_LIKE"/>
    <property type="match status" value="1"/>
</dbReference>
<evidence type="ECO:0000256" key="2">
    <source>
        <dbReference type="ARBA" id="ARBA00022982"/>
    </source>
</evidence>
<keyword evidence="2" id="KW-0249">Electron transport</keyword>